<evidence type="ECO:0000256" key="3">
    <source>
        <dbReference type="ARBA" id="ARBA00009409"/>
    </source>
</evidence>
<keyword evidence="8" id="KW-0862">Zinc</keyword>
<dbReference type="SUPFAM" id="SSF57716">
    <property type="entry name" value="Glucocorticoid receptor-like (DNA-binding domain)"/>
    <property type="match status" value="1"/>
</dbReference>
<feature type="domain" description="FPG-type" evidence="16">
    <location>
        <begin position="307"/>
        <end position="343"/>
    </location>
</feature>
<feature type="domain" description="Formamidopyrimidine-DNA glycosylase catalytic" evidence="17">
    <location>
        <begin position="13"/>
        <end position="181"/>
    </location>
</feature>
<proteinExistence type="inferred from homology"/>
<comment type="catalytic activity">
    <reaction evidence="14">
        <text>2'-deoxyribonucleotide-(2'-deoxyribose 5'-phosphate)-2'-deoxyribonucleotide-DNA = a 3'-end 2'-deoxyribonucleotide-(2,3-dehydro-2,3-deoxyribose 5'-phosphate)-DNA + a 5'-end 5'-phospho-2'-deoxyribonucleoside-DNA + H(+)</text>
        <dbReference type="Rhea" id="RHEA:66592"/>
        <dbReference type="Rhea" id="RHEA-COMP:13180"/>
        <dbReference type="Rhea" id="RHEA-COMP:16897"/>
        <dbReference type="Rhea" id="RHEA-COMP:17067"/>
        <dbReference type="ChEBI" id="CHEBI:15378"/>
        <dbReference type="ChEBI" id="CHEBI:136412"/>
        <dbReference type="ChEBI" id="CHEBI:157695"/>
        <dbReference type="ChEBI" id="CHEBI:167181"/>
        <dbReference type="EC" id="4.2.99.18"/>
    </reaction>
</comment>
<evidence type="ECO:0000256" key="4">
    <source>
        <dbReference type="ARBA" id="ARBA00022723"/>
    </source>
</evidence>
<dbReference type="Pfam" id="PF06831">
    <property type="entry name" value="H2TH"/>
    <property type="match status" value="1"/>
</dbReference>
<dbReference type="GO" id="GO:0140078">
    <property type="term" value="F:class I DNA-(apurinic or apyrimidinic site) endonuclease activity"/>
    <property type="evidence" value="ECO:0007669"/>
    <property type="project" value="UniProtKB-EC"/>
</dbReference>
<dbReference type="Gene3D" id="1.10.8.50">
    <property type="match status" value="1"/>
</dbReference>
<dbReference type="PANTHER" id="PTHR22993">
    <property type="entry name" value="FORMAMIDOPYRIMIDINE-DNA GLYCOSYLASE"/>
    <property type="match status" value="1"/>
</dbReference>
<dbReference type="PANTHER" id="PTHR22993:SF9">
    <property type="entry name" value="FORMAMIDOPYRIMIDINE-DNA GLYCOSYLASE"/>
    <property type="match status" value="1"/>
</dbReference>
<gene>
    <name evidence="18" type="ORF">COV95_00010</name>
</gene>
<comment type="caution">
    <text evidence="18">The sequence shown here is derived from an EMBL/GenBank/DDBJ whole genome shotgun (WGS) entry which is preliminary data.</text>
</comment>
<accession>A0A2H0K7J6</accession>
<dbReference type="Gene3D" id="3.20.190.10">
    <property type="entry name" value="MutM-like, N-terminal"/>
    <property type="match status" value="1"/>
</dbReference>
<dbReference type="SUPFAM" id="SSF46946">
    <property type="entry name" value="S13-like H2TH domain"/>
    <property type="match status" value="1"/>
</dbReference>
<evidence type="ECO:0000256" key="10">
    <source>
        <dbReference type="ARBA" id="ARBA00023204"/>
    </source>
</evidence>
<comment type="cofactor">
    <cofactor evidence="2">
        <name>Zn(2+)</name>
        <dbReference type="ChEBI" id="CHEBI:29105"/>
    </cofactor>
</comment>
<dbReference type="SMART" id="SM01232">
    <property type="entry name" value="H2TH"/>
    <property type="match status" value="1"/>
</dbReference>
<dbReference type="GO" id="GO:0034039">
    <property type="term" value="F:8-oxo-7,8-dihydroguanine DNA N-glycosylase activity"/>
    <property type="evidence" value="ECO:0007669"/>
    <property type="project" value="TreeGrafter"/>
</dbReference>
<evidence type="ECO:0000256" key="13">
    <source>
        <dbReference type="ARBA" id="ARBA00023295"/>
    </source>
</evidence>
<sequence length="343" mass="39433">MVIFTKLKITTLPELPEVQTTVNGINKKLKGLRIVDIWTDYPARHYDNPQWQNSEKISSRQIKNKHFFNYFKKNIVGKKITGAERRAKNVLIHLSANKTPSKTTKGRCETILIHMKMTGHLLFGKYEKVNTKTKNLKPKTTKWVAQEPGPLRDDSFNQFIHLVFSLSNGKHLVLSDMRKFAKVLLIENFGLNTSSELSHLGPEPLTSNFSLKVLKERLNKKPNWPIKSALMDQTLISGIGNIYSDEILWASNIHPLRKVEDLKTSQFIKILVNTKLILKKGIDFKGDSMSDYRNIDGRRGRFQNEHQAYRRTGKPCTKKRCPGTIKRTGVRGRNAHFCSTHQK</sequence>
<dbReference type="EMBL" id="PCVC01000001">
    <property type="protein sequence ID" value="PIQ67197.1"/>
    <property type="molecule type" value="Genomic_DNA"/>
</dbReference>
<evidence type="ECO:0000259" key="17">
    <source>
        <dbReference type="PROSITE" id="PS51068"/>
    </source>
</evidence>
<organism evidence="18 19">
    <name type="scientific">Candidatus Zambryskibacteria bacterium CG11_big_fil_rev_8_21_14_0_20_40_24</name>
    <dbReference type="NCBI Taxonomy" id="1975116"/>
    <lineage>
        <taxon>Bacteria</taxon>
        <taxon>Candidatus Zambryskiibacteriota</taxon>
    </lineage>
</organism>
<protein>
    <submittedName>
        <fullName evidence="18">Uncharacterized protein</fullName>
    </submittedName>
</protein>
<dbReference type="InterPro" id="IPR010979">
    <property type="entry name" value="Ribosomal_uS13-like_H2TH"/>
</dbReference>
<evidence type="ECO:0000256" key="7">
    <source>
        <dbReference type="ARBA" id="ARBA00022801"/>
    </source>
</evidence>
<keyword evidence="6 15" id="KW-0863">Zinc-finger</keyword>
<dbReference type="InterPro" id="IPR015886">
    <property type="entry name" value="H2TH_FPG"/>
</dbReference>
<evidence type="ECO:0000256" key="9">
    <source>
        <dbReference type="ARBA" id="ARBA00023125"/>
    </source>
</evidence>
<dbReference type="CDD" id="cd08966">
    <property type="entry name" value="EcFpg-like_N"/>
    <property type="match status" value="1"/>
</dbReference>
<keyword evidence="10" id="KW-0234">DNA repair</keyword>
<dbReference type="FunFam" id="1.10.8.50:FF:000003">
    <property type="entry name" value="Formamidopyrimidine-DNA glycosylase"/>
    <property type="match status" value="1"/>
</dbReference>
<evidence type="ECO:0000256" key="12">
    <source>
        <dbReference type="ARBA" id="ARBA00023268"/>
    </source>
</evidence>
<dbReference type="InterPro" id="IPR035937">
    <property type="entry name" value="FPG_N"/>
</dbReference>
<dbReference type="PROSITE" id="PS51066">
    <property type="entry name" value="ZF_FPG_2"/>
    <property type="match status" value="1"/>
</dbReference>
<evidence type="ECO:0000256" key="5">
    <source>
        <dbReference type="ARBA" id="ARBA00022763"/>
    </source>
</evidence>
<dbReference type="AlphaFoldDB" id="A0A2H0K7J6"/>
<dbReference type="SMART" id="SM00898">
    <property type="entry name" value="Fapy_DNA_glyco"/>
    <property type="match status" value="1"/>
</dbReference>
<evidence type="ECO:0000256" key="1">
    <source>
        <dbReference type="ARBA" id="ARBA00001668"/>
    </source>
</evidence>
<dbReference type="GO" id="GO:0006284">
    <property type="term" value="P:base-excision repair"/>
    <property type="evidence" value="ECO:0007669"/>
    <property type="project" value="InterPro"/>
</dbReference>
<dbReference type="GO" id="GO:0003684">
    <property type="term" value="F:damaged DNA binding"/>
    <property type="evidence" value="ECO:0007669"/>
    <property type="project" value="InterPro"/>
</dbReference>
<dbReference type="Proteomes" id="UP000229834">
    <property type="component" value="Unassembled WGS sequence"/>
</dbReference>
<evidence type="ECO:0000256" key="8">
    <source>
        <dbReference type="ARBA" id="ARBA00022833"/>
    </source>
</evidence>
<keyword evidence="9" id="KW-0238">DNA-binding</keyword>
<keyword evidence="4" id="KW-0479">Metal-binding</keyword>
<evidence type="ECO:0000313" key="19">
    <source>
        <dbReference type="Proteomes" id="UP000229834"/>
    </source>
</evidence>
<keyword evidence="5" id="KW-0227">DNA damage</keyword>
<evidence type="ECO:0000256" key="15">
    <source>
        <dbReference type="PROSITE-ProRule" id="PRU00391"/>
    </source>
</evidence>
<comment type="similarity">
    <text evidence="3">Belongs to the FPG family.</text>
</comment>
<keyword evidence="7" id="KW-0378">Hydrolase</keyword>
<evidence type="ECO:0000256" key="6">
    <source>
        <dbReference type="ARBA" id="ARBA00022771"/>
    </source>
</evidence>
<evidence type="ECO:0000259" key="16">
    <source>
        <dbReference type="PROSITE" id="PS51066"/>
    </source>
</evidence>
<dbReference type="GO" id="GO:0008270">
    <property type="term" value="F:zinc ion binding"/>
    <property type="evidence" value="ECO:0007669"/>
    <property type="project" value="UniProtKB-KW"/>
</dbReference>
<dbReference type="Pfam" id="PF01149">
    <property type="entry name" value="Fapy_DNA_glyco"/>
    <property type="match status" value="1"/>
</dbReference>
<comment type="catalytic activity">
    <reaction evidence="1">
        <text>Hydrolysis of DNA containing ring-opened 7-methylguanine residues, releasing 2,6-diamino-4-hydroxy-5-(N-methyl)formamidopyrimidine.</text>
        <dbReference type="EC" id="3.2.2.23"/>
    </reaction>
</comment>
<keyword evidence="13" id="KW-0326">Glycosidase</keyword>
<keyword evidence="11" id="KW-0456">Lyase</keyword>
<reference evidence="18 19" key="1">
    <citation type="submission" date="2017-09" db="EMBL/GenBank/DDBJ databases">
        <title>Depth-based differentiation of microbial function through sediment-hosted aquifers and enrichment of novel symbionts in the deep terrestrial subsurface.</title>
        <authorList>
            <person name="Probst A.J."/>
            <person name="Ladd B."/>
            <person name="Jarett J.K."/>
            <person name="Geller-Mcgrath D.E."/>
            <person name="Sieber C.M."/>
            <person name="Emerson J.B."/>
            <person name="Anantharaman K."/>
            <person name="Thomas B.C."/>
            <person name="Malmstrom R."/>
            <person name="Stieglmeier M."/>
            <person name="Klingl A."/>
            <person name="Woyke T."/>
            <person name="Ryan C.M."/>
            <person name="Banfield J.F."/>
        </authorList>
    </citation>
    <scope>NUCLEOTIDE SEQUENCE [LARGE SCALE GENOMIC DNA]</scope>
    <source>
        <strain evidence="18">CG11_big_fil_rev_8_21_14_0_20_40_24</strain>
    </source>
</reference>
<evidence type="ECO:0000256" key="14">
    <source>
        <dbReference type="ARBA" id="ARBA00044632"/>
    </source>
</evidence>
<evidence type="ECO:0000313" key="18">
    <source>
        <dbReference type="EMBL" id="PIQ67197.1"/>
    </source>
</evidence>
<evidence type="ECO:0000256" key="11">
    <source>
        <dbReference type="ARBA" id="ARBA00023239"/>
    </source>
</evidence>
<dbReference type="InterPro" id="IPR000214">
    <property type="entry name" value="Znf_DNA_glyclase/AP_lyase"/>
</dbReference>
<dbReference type="InterPro" id="IPR012319">
    <property type="entry name" value="FPG_cat"/>
</dbReference>
<name>A0A2H0K7J6_9BACT</name>
<dbReference type="PROSITE" id="PS51068">
    <property type="entry name" value="FPG_CAT"/>
    <property type="match status" value="1"/>
</dbReference>
<evidence type="ECO:0000256" key="2">
    <source>
        <dbReference type="ARBA" id="ARBA00001947"/>
    </source>
</evidence>
<dbReference type="SUPFAM" id="SSF81624">
    <property type="entry name" value="N-terminal domain of MutM-like DNA repair proteins"/>
    <property type="match status" value="1"/>
</dbReference>
<keyword evidence="12" id="KW-0511">Multifunctional enzyme</keyword>